<keyword evidence="1" id="KW-0472">Membrane</keyword>
<protein>
    <recommendedName>
        <fullName evidence="2">Glucose-methanol-choline oxidoreductase C-terminal domain-containing protein</fullName>
    </recommendedName>
</protein>
<keyword evidence="1" id="KW-0812">Transmembrane</keyword>
<dbReference type="InterPro" id="IPR036188">
    <property type="entry name" value="FAD/NAD-bd_sf"/>
</dbReference>
<dbReference type="AlphaFoldDB" id="A0AAN6E2N8"/>
<reference evidence="3" key="1">
    <citation type="journal article" date="2022" name="bioRxiv">
        <title>Deciphering the potential niche of two novel black yeast fungi from a biological soil crust based on their genomes, phenotypes, and melanin regulation.</title>
        <authorList>
            <consortium name="DOE Joint Genome Institute"/>
            <person name="Carr E.C."/>
            <person name="Barton Q."/>
            <person name="Grambo S."/>
            <person name="Sullivan M."/>
            <person name="Renfro C.M."/>
            <person name="Kuo A."/>
            <person name="Pangilinan J."/>
            <person name="Lipzen A."/>
            <person name="Keymanesh K."/>
            <person name="Savage E."/>
            <person name="Barry K."/>
            <person name="Grigoriev I.V."/>
            <person name="Riekhof W.R."/>
            <person name="Harris S.S."/>
        </authorList>
    </citation>
    <scope>NUCLEOTIDE SEQUENCE</scope>
    <source>
        <strain evidence="3">JF 03-4F</strain>
    </source>
</reference>
<name>A0AAN6E2N8_9EURO</name>
<evidence type="ECO:0000256" key="1">
    <source>
        <dbReference type="SAM" id="Phobius"/>
    </source>
</evidence>
<dbReference type="InterPro" id="IPR007867">
    <property type="entry name" value="GMC_OxRtase_C"/>
</dbReference>
<organism evidence="3 4">
    <name type="scientific">Exophiala viscosa</name>
    <dbReference type="NCBI Taxonomy" id="2486360"/>
    <lineage>
        <taxon>Eukaryota</taxon>
        <taxon>Fungi</taxon>
        <taxon>Dikarya</taxon>
        <taxon>Ascomycota</taxon>
        <taxon>Pezizomycotina</taxon>
        <taxon>Eurotiomycetes</taxon>
        <taxon>Chaetothyriomycetidae</taxon>
        <taxon>Chaetothyriales</taxon>
        <taxon>Herpotrichiellaceae</taxon>
        <taxon>Exophiala</taxon>
    </lineage>
</organism>
<keyword evidence="1" id="KW-1133">Transmembrane helix</keyword>
<gene>
    <name evidence="3" type="ORF">EDD36DRAFT_146326</name>
</gene>
<dbReference type="EMBL" id="MU404351">
    <property type="protein sequence ID" value="KAI1616786.1"/>
    <property type="molecule type" value="Genomic_DNA"/>
</dbReference>
<feature type="transmembrane region" description="Helical" evidence="1">
    <location>
        <begin position="91"/>
        <end position="111"/>
    </location>
</feature>
<dbReference type="Proteomes" id="UP001203852">
    <property type="component" value="Unassembled WGS sequence"/>
</dbReference>
<dbReference type="Pfam" id="PF05199">
    <property type="entry name" value="GMC_oxred_C"/>
    <property type="match status" value="1"/>
</dbReference>
<dbReference type="Gene3D" id="3.50.50.60">
    <property type="entry name" value="FAD/NAD(P)-binding domain"/>
    <property type="match status" value="1"/>
</dbReference>
<dbReference type="Gene3D" id="3.30.410.40">
    <property type="match status" value="1"/>
</dbReference>
<comment type="caution">
    <text evidence="3">The sequence shown here is derived from an EMBL/GenBank/DDBJ whole genome shotgun (WGS) entry which is preliminary data.</text>
</comment>
<evidence type="ECO:0000259" key="2">
    <source>
        <dbReference type="Pfam" id="PF05199"/>
    </source>
</evidence>
<proteinExistence type="predicted"/>
<sequence>MQPWQTNIYSARRRGDHRGCYCKPKQERSFVSHEVTPEGHAATTEDTTEEAIDRRIREYGVSIDHAMGSCAMGRVVDSHCRGKGVKRLIRLMHLFFLFFLLHLPVTFKLLFMRSLRGLRIRYLVVNRSSSNKTSEAFDVHRVHVFNQSWAPAHCSPLAARRHNKLSDRKINQTPARFHANRTCQTEISAIITPPQYIPIRYSFHHTAGRRGSPPASLLAVVYSLQLHHRNNLCLICFDSQLLVSKWTDFVAKKS</sequence>
<accession>A0AAN6E2N8</accession>
<feature type="domain" description="Glucose-methanol-choline oxidoreductase C-terminal" evidence="2">
    <location>
        <begin position="33"/>
        <end position="88"/>
    </location>
</feature>
<dbReference type="GO" id="GO:0016614">
    <property type="term" value="F:oxidoreductase activity, acting on CH-OH group of donors"/>
    <property type="evidence" value="ECO:0007669"/>
    <property type="project" value="InterPro"/>
</dbReference>
<keyword evidence="4" id="KW-1185">Reference proteome</keyword>
<evidence type="ECO:0000313" key="4">
    <source>
        <dbReference type="Proteomes" id="UP001203852"/>
    </source>
</evidence>
<evidence type="ECO:0000313" key="3">
    <source>
        <dbReference type="EMBL" id="KAI1616786.1"/>
    </source>
</evidence>